<dbReference type="PANTHER" id="PTHR45528:SF1">
    <property type="entry name" value="SENSOR HISTIDINE KINASE CPXA"/>
    <property type="match status" value="1"/>
</dbReference>
<dbReference type="InterPro" id="IPR036097">
    <property type="entry name" value="HisK_dim/P_sf"/>
</dbReference>
<dbReference type="InterPro" id="IPR005467">
    <property type="entry name" value="His_kinase_dom"/>
</dbReference>
<evidence type="ECO:0000256" key="1">
    <source>
        <dbReference type="ARBA" id="ARBA00000085"/>
    </source>
</evidence>
<dbReference type="SUPFAM" id="SSF47384">
    <property type="entry name" value="Homodimeric domain of signal transducing histidine kinase"/>
    <property type="match status" value="1"/>
</dbReference>
<evidence type="ECO:0000313" key="17">
    <source>
        <dbReference type="EMBL" id="QQP85702.1"/>
    </source>
</evidence>
<dbReference type="GO" id="GO:0000155">
    <property type="term" value="F:phosphorelay sensor kinase activity"/>
    <property type="evidence" value="ECO:0007669"/>
    <property type="project" value="InterPro"/>
</dbReference>
<feature type="domain" description="Histidine kinase" evidence="15">
    <location>
        <begin position="237"/>
        <end position="444"/>
    </location>
</feature>
<dbReference type="SUPFAM" id="SSF55874">
    <property type="entry name" value="ATPase domain of HSP90 chaperone/DNA topoisomerase II/histidine kinase"/>
    <property type="match status" value="1"/>
</dbReference>
<evidence type="ECO:0000256" key="8">
    <source>
        <dbReference type="ARBA" id="ARBA00022741"/>
    </source>
</evidence>
<accession>A0A974RX09</accession>
<protein>
    <recommendedName>
        <fullName evidence="3">histidine kinase</fullName>
        <ecNumber evidence="3">2.7.13.3</ecNumber>
    </recommendedName>
</protein>
<evidence type="ECO:0000256" key="13">
    <source>
        <dbReference type="ARBA" id="ARBA00023136"/>
    </source>
</evidence>
<dbReference type="CDD" id="cd06225">
    <property type="entry name" value="HAMP"/>
    <property type="match status" value="1"/>
</dbReference>
<comment type="catalytic activity">
    <reaction evidence="1">
        <text>ATP + protein L-histidine = ADP + protein N-phospho-L-histidine.</text>
        <dbReference type="EC" id="2.7.13.3"/>
    </reaction>
</comment>
<dbReference type="InterPro" id="IPR004358">
    <property type="entry name" value="Sig_transdc_His_kin-like_C"/>
</dbReference>
<keyword evidence="10" id="KW-0067">ATP-binding</keyword>
<keyword evidence="18" id="KW-1185">Reference proteome</keyword>
<dbReference type="Gene3D" id="1.10.287.130">
    <property type="match status" value="1"/>
</dbReference>
<dbReference type="GO" id="GO:0005886">
    <property type="term" value="C:plasma membrane"/>
    <property type="evidence" value="ECO:0007669"/>
    <property type="project" value="UniProtKB-SubCell"/>
</dbReference>
<dbReference type="AlphaFoldDB" id="A0A974RX09"/>
<evidence type="ECO:0000256" key="12">
    <source>
        <dbReference type="ARBA" id="ARBA00023012"/>
    </source>
</evidence>
<keyword evidence="4" id="KW-1003">Cell membrane</keyword>
<dbReference type="InterPro" id="IPR036890">
    <property type="entry name" value="HATPase_C_sf"/>
</dbReference>
<evidence type="ECO:0000313" key="18">
    <source>
        <dbReference type="Proteomes" id="UP000595278"/>
    </source>
</evidence>
<evidence type="ECO:0000259" key="16">
    <source>
        <dbReference type="PROSITE" id="PS50885"/>
    </source>
</evidence>
<sequence length="445" mass="50817">MRSFFWRIFLSFWLAIIITVSLTILFSRFFNQDTWILNSLPIVKNVAQQWVDHYESEGVESAREFLQQHQSKYRVDIQILTESGTTLVSPRHHRMLRGNGNFAHNMPPPPSPMPQWRQITQEYTSKNTGNSYLFIFRIPNSELTAWQRESIWRPVSGITITLIVLTIFSILLTISITRPLKKLRGAVHDLGRTEYQKNSLANLANRKDEFGLLAKDFSLMGEHLQTLIDSQRQLLRDVSHELRSPLTRLKITTALLERADDKDREKLSNRLSLECDRLESLISEILTLARLDSVPGNKTAIPLAPLLKKLQEDAKITAPNQRIILNVPDTIVIDGWEDRLERALDNLIRNALRFNPTDKPIEISTQQKDNKIHITIRDYGVGVSAEHLAQLSKPFYRVPGQTSQGYGLGLAISRRAIESNNGQIVFSNHSDGGFVVEIILPIDSN</sequence>
<dbReference type="Gene3D" id="3.30.565.10">
    <property type="entry name" value="Histidine kinase-like ATPase, C-terminal domain"/>
    <property type="match status" value="1"/>
</dbReference>
<organism evidence="17 18">
    <name type="scientific">Entomomonas asaccharolytica</name>
    <dbReference type="NCBI Taxonomy" id="2785331"/>
    <lineage>
        <taxon>Bacteria</taxon>
        <taxon>Pseudomonadati</taxon>
        <taxon>Pseudomonadota</taxon>
        <taxon>Gammaproteobacteria</taxon>
        <taxon>Pseudomonadales</taxon>
        <taxon>Pseudomonadaceae</taxon>
        <taxon>Entomomonas</taxon>
    </lineage>
</organism>
<dbReference type="SMART" id="SM00387">
    <property type="entry name" value="HATPase_c"/>
    <property type="match status" value="1"/>
</dbReference>
<feature type="domain" description="HAMP" evidence="16">
    <location>
        <begin position="174"/>
        <end position="229"/>
    </location>
</feature>
<keyword evidence="7 14" id="KW-0812">Transmembrane</keyword>
<keyword evidence="11 14" id="KW-1133">Transmembrane helix</keyword>
<dbReference type="KEGG" id="eaz:JHT90_00095"/>
<keyword evidence="5" id="KW-0597">Phosphoprotein</keyword>
<dbReference type="InterPro" id="IPR050398">
    <property type="entry name" value="HssS/ArlS-like"/>
</dbReference>
<dbReference type="Pfam" id="PF02518">
    <property type="entry name" value="HATPase_c"/>
    <property type="match status" value="1"/>
</dbReference>
<dbReference type="CDD" id="cd00082">
    <property type="entry name" value="HisKA"/>
    <property type="match status" value="1"/>
</dbReference>
<evidence type="ECO:0000256" key="2">
    <source>
        <dbReference type="ARBA" id="ARBA00004651"/>
    </source>
</evidence>
<dbReference type="Pfam" id="PF00512">
    <property type="entry name" value="HisKA"/>
    <property type="match status" value="1"/>
</dbReference>
<dbReference type="GO" id="GO:0005524">
    <property type="term" value="F:ATP binding"/>
    <property type="evidence" value="ECO:0007669"/>
    <property type="project" value="UniProtKB-KW"/>
</dbReference>
<dbReference type="InterPro" id="IPR003594">
    <property type="entry name" value="HATPase_dom"/>
</dbReference>
<dbReference type="PROSITE" id="PS50885">
    <property type="entry name" value="HAMP"/>
    <property type="match status" value="1"/>
</dbReference>
<evidence type="ECO:0000256" key="9">
    <source>
        <dbReference type="ARBA" id="ARBA00022777"/>
    </source>
</evidence>
<reference evidence="17 18" key="1">
    <citation type="submission" date="2021-01" db="EMBL/GenBank/DDBJ databases">
        <title>Entomomonas sp. F2A isolated from a house cricket (Acheta domesticus).</title>
        <authorList>
            <person name="Spergser J."/>
            <person name="Busse H.-J."/>
        </authorList>
    </citation>
    <scope>NUCLEOTIDE SEQUENCE [LARGE SCALE GENOMIC DNA]</scope>
    <source>
        <strain evidence="17 18">F2A</strain>
    </source>
</reference>
<name>A0A974RX09_9GAMM</name>
<evidence type="ECO:0000256" key="6">
    <source>
        <dbReference type="ARBA" id="ARBA00022679"/>
    </source>
</evidence>
<gene>
    <name evidence="17" type="ORF">JHT90_00095</name>
</gene>
<keyword evidence="6" id="KW-0808">Transferase</keyword>
<feature type="transmembrane region" description="Helical" evidence="14">
    <location>
        <begin position="12"/>
        <end position="30"/>
    </location>
</feature>
<proteinExistence type="predicted"/>
<dbReference type="PANTHER" id="PTHR45528">
    <property type="entry name" value="SENSOR HISTIDINE KINASE CPXA"/>
    <property type="match status" value="1"/>
</dbReference>
<evidence type="ECO:0000256" key="5">
    <source>
        <dbReference type="ARBA" id="ARBA00022553"/>
    </source>
</evidence>
<evidence type="ECO:0000256" key="7">
    <source>
        <dbReference type="ARBA" id="ARBA00022692"/>
    </source>
</evidence>
<evidence type="ECO:0000256" key="3">
    <source>
        <dbReference type="ARBA" id="ARBA00012438"/>
    </source>
</evidence>
<evidence type="ECO:0000259" key="15">
    <source>
        <dbReference type="PROSITE" id="PS50109"/>
    </source>
</evidence>
<dbReference type="PROSITE" id="PS50109">
    <property type="entry name" value="HIS_KIN"/>
    <property type="match status" value="1"/>
</dbReference>
<evidence type="ECO:0000256" key="4">
    <source>
        <dbReference type="ARBA" id="ARBA00022475"/>
    </source>
</evidence>
<dbReference type="RefSeq" id="WP_201092569.1">
    <property type="nucleotide sequence ID" value="NZ_CP067393.1"/>
</dbReference>
<feature type="transmembrane region" description="Helical" evidence="14">
    <location>
        <begin position="151"/>
        <end position="174"/>
    </location>
</feature>
<evidence type="ECO:0000256" key="14">
    <source>
        <dbReference type="SAM" id="Phobius"/>
    </source>
</evidence>
<dbReference type="Gene3D" id="6.10.340.10">
    <property type="match status" value="1"/>
</dbReference>
<dbReference type="PRINTS" id="PR00344">
    <property type="entry name" value="BCTRLSENSOR"/>
</dbReference>
<comment type="subcellular location">
    <subcellularLocation>
        <location evidence="2">Cell membrane</location>
        <topology evidence="2">Multi-pass membrane protein</topology>
    </subcellularLocation>
</comment>
<dbReference type="EMBL" id="CP067393">
    <property type="protein sequence ID" value="QQP85702.1"/>
    <property type="molecule type" value="Genomic_DNA"/>
</dbReference>
<keyword evidence="9 17" id="KW-0418">Kinase</keyword>
<dbReference type="SUPFAM" id="SSF158472">
    <property type="entry name" value="HAMP domain-like"/>
    <property type="match status" value="1"/>
</dbReference>
<keyword evidence="13 14" id="KW-0472">Membrane</keyword>
<dbReference type="InterPro" id="IPR003661">
    <property type="entry name" value="HisK_dim/P_dom"/>
</dbReference>
<keyword evidence="8" id="KW-0547">Nucleotide-binding</keyword>
<dbReference type="Proteomes" id="UP000595278">
    <property type="component" value="Chromosome"/>
</dbReference>
<dbReference type="SMART" id="SM00388">
    <property type="entry name" value="HisKA"/>
    <property type="match status" value="1"/>
</dbReference>
<keyword evidence="12" id="KW-0902">Two-component regulatory system</keyword>
<dbReference type="EC" id="2.7.13.3" evidence="3"/>
<dbReference type="Pfam" id="PF00672">
    <property type="entry name" value="HAMP"/>
    <property type="match status" value="1"/>
</dbReference>
<evidence type="ECO:0000256" key="10">
    <source>
        <dbReference type="ARBA" id="ARBA00022840"/>
    </source>
</evidence>
<dbReference type="InterPro" id="IPR003660">
    <property type="entry name" value="HAMP_dom"/>
</dbReference>
<evidence type="ECO:0000256" key="11">
    <source>
        <dbReference type="ARBA" id="ARBA00022989"/>
    </source>
</evidence>